<evidence type="ECO:0000256" key="11">
    <source>
        <dbReference type="ARBA" id="ARBA00022982"/>
    </source>
</evidence>
<evidence type="ECO:0000256" key="5">
    <source>
        <dbReference type="ARBA" id="ARBA00021981"/>
    </source>
</evidence>
<name>A0ABI0P6Y4_BOVIN</name>
<dbReference type="PANTHER" id="PTHR17117:SF1">
    <property type="entry name" value="NADH DEHYDROGENASE [UBIQUINONE] FLAVOPROTEIN 3, MITOCHONDRIAL"/>
    <property type="match status" value="1"/>
</dbReference>
<keyword evidence="18" id="KW-1185">Reference proteome</keyword>
<keyword evidence="12" id="KW-0496">Mitochondrion</keyword>
<reference evidence="17" key="2">
    <citation type="submission" date="2025-08" db="UniProtKB">
        <authorList>
            <consortium name="Ensembl"/>
        </authorList>
    </citation>
    <scope>IDENTIFICATION</scope>
    <source>
        <strain evidence="17">Hereford</strain>
    </source>
</reference>
<keyword evidence="7" id="KW-0597">Phosphoprotein</keyword>
<feature type="compositionally biased region" description="Polar residues" evidence="16">
    <location>
        <begin position="55"/>
        <end position="64"/>
    </location>
</feature>
<comment type="subcellular location">
    <subcellularLocation>
        <location evidence="2">Mitochondrion inner membrane</location>
        <topology evidence="2">Peripheral membrane protein</topology>
        <orientation evidence="2">Matrix side</orientation>
    </subcellularLocation>
</comment>
<sequence>MVTSFLRQQRRSGVLKTVLLEAGVFRGLAPTISLSTESGKNEKELPPNPKKQSPPKEQSTFTNLQHHDYGTYTFLAPSWIPALSPAEGPHPAVGALSPTSLA</sequence>
<evidence type="ECO:0000256" key="9">
    <source>
        <dbReference type="ARBA" id="ARBA00022792"/>
    </source>
</evidence>
<evidence type="ECO:0000256" key="16">
    <source>
        <dbReference type="SAM" id="MobiDB-lite"/>
    </source>
</evidence>
<evidence type="ECO:0000256" key="15">
    <source>
        <dbReference type="ARBA" id="ARBA00033273"/>
    </source>
</evidence>
<proteinExistence type="inferred from homology"/>
<evidence type="ECO:0000256" key="2">
    <source>
        <dbReference type="ARBA" id="ARBA00004443"/>
    </source>
</evidence>
<reference evidence="17" key="1">
    <citation type="submission" date="2018-03" db="EMBL/GenBank/DDBJ databases">
        <title>ARS-UCD1.2.</title>
        <authorList>
            <person name="Rosen B.D."/>
            <person name="Bickhart D.M."/>
            <person name="Koren S."/>
            <person name="Schnabel R.D."/>
            <person name="Hall R."/>
            <person name="Zimin A."/>
            <person name="Dreischer C."/>
            <person name="Schultheiss S."/>
            <person name="Schroeder S.G."/>
            <person name="Elsik C.G."/>
            <person name="Couldrey C."/>
            <person name="Liu G.E."/>
            <person name="Van Tassell C.P."/>
            <person name="Phillippy A.M."/>
            <person name="Smith T.P.L."/>
            <person name="Medrano J.F."/>
        </authorList>
    </citation>
    <scope>NUCLEOTIDE SEQUENCE [LARGE SCALE GENOMIC DNA]</scope>
    <source>
        <strain evidence="17">Hereford</strain>
    </source>
</reference>
<protein>
    <recommendedName>
        <fullName evidence="5">NADH dehydrogenase [ubiquinone] flavoprotein 3, mitochondrial</fullName>
    </recommendedName>
    <alternativeName>
        <fullName evidence="15">Complex I-9kD</fullName>
    </alternativeName>
    <alternativeName>
        <fullName evidence="14">NADH-ubiquinone oxidoreductase 9 kDa subunit</fullName>
    </alternativeName>
</protein>
<accession>A0ABI0P6Y4</accession>
<keyword evidence="11" id="KW-0249">Electron transport</keyword>
<comment type="function">
    <text evidence="1">Accessory subunit of the mitochondrial membrane respiratory chain NADH dehydrogenase (Complex I), that is believed not to be involved in catalysis. Complex I functions in the transfer of electrons from NADH to the respiratory chain. The immediate electron acceptor for the enzyme is believed to be ubiquinone. May be the terminally assembled subunit of Complex I.</text>
</comment>
<comment type="similarity">
    <text evidence="3">Belongs to the complex I NDUFV3 subunit family.</text>
</comment>
<evidence type="ECO:0000256" key="7">
    <source>
        <dbReference type="ARBA" id="ARBA00022553"/>
    </source>
</evidence>
<evidence type="ECO:0000256" key="13">
    <source>
        <dbReference type="ARBA" id="ARBA00023136"/>
    </source>
</evidence>
<keyword evidence="8" id="KW-0679">Respiratory chain</keyword>
<evidence type="ECO:0000256" key="4">
    <source>
        <dbReference type="ARBA" id="ARBA00011256"/>
    </source>
</evidence>
<evidence type="ECO:0000256" key="3">
    <source>
        <dbReference type="ARBA" id="ARBA00009783"/>
    </source>
</evidence>
<evidence type="ECO:0000256" key="12">
    <source>
        <dbReference type="ARBA" id="ARBA00023128"/>
    </source>
</evidence>
<evidence type="ECO:0000256" key="6">
    <source>
        <dbReference type="ARBA" id="ARBA00022448"/>
    </source>
</evidence>
<evidence type="ECO:0000256" key="1">
    <source>
        <dbReference type="ARBA" id="ARBA00002253"/>
    </source>
</evidence>
<dbReference type="Ensembl" id="ENSBTAT00000145208.1">
    <property type="protein sequence ID" value="ENSBTAP00000107361.1"/>
    <property type="gene ID" value="ENSBTAG00000070843.1"/>
</dbReference>
<dbReference type="GeneTree" id="ENSGT00940000173635"/>
<reference evidence="17" key="3">
    <citation type="submission" date="2025-09" db="UniProtKB">
        <authorList>
            <consortium name="Ensembl"/>
        </authorList>
    </citation>
    <scope>IDENTIFICATION</scope>
    <source>
        <strain evidence="17">Hereford</strain>
    </source>
</reference>
<keyword evidence="9" id="KW-0999">Mitochondrion inner membrane</keyword>
<evidence type="ECO:0000313" key="17">
    <source>
        <dbReference type="Ensembl" id="ENSBTAP00000107361.1"/>
    </source>
</evidence>
<feature type="region of interest" description="Disordered" evidence="16">
    <location>
        <begin position="31"/>
        <end position="64"/>
    </location>
</feature>
<keyword evidence="6" id="KW-0813">Transport</keyword>
<dbReference type="Proteomes" id="UP000009136">
    <property type="component" value="Chromosome 19"/>
</dbReference>
<evidence type="ECO:0000256" key="14">
    <source>
        <dbReference type="ARBA" id="ARBA00031541"/>
    </source>
</evidence>
<evidence type="ECO:0000256" key="8">
    <source>
        <dbReference type="ARBA" id="ARBA00022660"/>
    </source>
</evidence>
<keyword evidence="13" id="KW-0472">Membrane</keyword>
<organism evidence="17 18">
    <name type="scientific">Bos taurus</name>
    <name type="common">Bovine</name>
    <dbReference type="NCBI Taxonomy" id="9913"/>
    <lineage>
        <taxon>Eukaryota</taxon>
        <taxon>Metazoa</taxon>
        <taxon>Chordata</taxon>
        <taxon>Craniata</taxon>
        <taxon>Vertebrata</taxon>
        <taxon>Euteleostomi</taxon>
        <taxon>Mammalia</taxon>
        <taxon>Eutheria</taxon>
        <taxon>Laurasiatheria</taxon>
        <taxon>Artiodactyla</taxon>
        <taxon>Ruminantia</taxon>
        <taxon>Pecora</taxon>
        <taxon>Bovidae</taxon>
        <taxon>Bovinae</taxon>
        <taxon>Bos</taxon>
    </lineage>
</organism>
<dbReference type="PANTHER" id="PTHR17117">
    <property type="entry name" value="NADH-UBIQUINONE OXIDOREDUCTASE"/>
    <property type="match status" value="1"/>
</dbReference>
<comment type="subunit">
    <text evidence="4">Complex I is composed of 45 different subunits. This is a component of the flavoprotein-sulfur (FP) fragment of the enzyme.</text>
</comment>
<evidence type="ECO:0000256" key="10">
    <source>
        <dbReference type="ARBA" id="ARBA00022946"/>
    </source>
</evidence>
<dbReference type="InterPro" id="IPR026193">
    <property type="entry name" value="NDUFV3"/>
</dbReference>
<keyword evidence="10" id="KW-0809">Transit peptide</keyword>
<evidence type="ECO:0000313" key="18">
    <source>
        <dbReference type="Proteomes" id="UP000009136"/>
    </source>
</evidence>